<proteinExistence type="predicted"/>
<protein>
    <recommendedName>
        <fullName evidence="1">Large polyvalent protein associated domain-containing protein</fullName>
    </recommendedName>
</protein>
<gene>
    <name evidence="2" type="ORF">AULFYP135_00640</name>
</gene>
<evidence type="ECO:0000313" key="2">
    <source>
        <dbReference type="EMBL" id="VYS85350.1"/>
    </source>
</evidence>
<accession>A0A6N2S151</accession>
<sequence>MSINIWTDSMQHAELLGKPVLFTNWLIQRDIIPDGWYCYDLRGTHKSPSTQTTLVDHAADYHAGTVLSPIPLKHEGTASRRVNGTFYLLGEELTLEQFCEEHDLAYPQDNREFVLRPASLDEAGLFYSEEKLDEALGTVGHLRMDFGHGEKEFWHTWWPHNEDRFNTPEFKEVLQRFVDDLRQTGLLKNLGAMDAYCWQHGGSITEDRRSYGYIAETENYRFCLRCTPFPGEYQGYLYCYDLCQQEMYRQEHPVVGRVTFASGEQQEFTDSTALLQAIREELPFRSTTGFRFETLTDDPEVKKAVDDILLDFAGEDNSRRTCNYGLTETGKQALRKAADPSIPHTYAWFVMTDTNTPQEVIRQDLTLEEAIQIYQDSNASEKRLGVTKDGIATVDFVHFQSGEQQFFTDHEKLESFRSDLVVAEAMERLYQQLNQPDIGIRMGEM</sequence>
<evidence type="ECO:0000259" key="1">
    <source>
        <dbReference type="Pfam" id="PF18843"/>
    </source>
</evidence>
<reference evidence="2" key="1">
    <citation type="submission" date="2019-11" db="EMBL/GenBank/DDBJ databases">
        <authorList>
            <person name="Feng L."/>
        </authorList>
    </citation>
    <scope>NUCLEOTIDE SEQUENCE</scope>
    <source>
        <strain evidence="2">AundefinedLFYP135</strain>
    </source>
</reference>
<dbReference type="Pfam" id="PF18843">
    <property type="entry name" value="LPD28"/>
    <property type="match status" value="1"/>
</dbReference>
<dbReference type="AlphaFoldDB" id="A0A6N2S151"/>
<name>A0A6N2S151_9FIRM</name>
<feature type="domain" description="Large polyvalent protein associated" evidence="1">
    <location>
        <begin position="7"/>
        <end position="100"/>
    </location>
</feature>
<organism evidence="2">
    <name type="scientific">uncultured Anaerotruncus sp</name>
    <dbReference type="NCBI Taxonomy" id="905011"/>
    <lineage>
        <taxon>Bacteria</taxon>
        <taxon>Bacillati</taxon>
        <taxon>Bacillota</taxon>
        <taxon>Clostridia</taxon>
        <taxon>Eubacteriales</taxon>
        <taxon>Oscillospiraceae</taxon>
        <taxon>Anaerotruncus</taxon>
        <taxon>environmental samples</taxon>
    </lineage>
</organism>
<dbReference type="InterPro" id="IPR040809">
    <property type="entry name" value="LPD28"/>
</dbReference>
<dbReference type="EMBL" id="CACRSL010000003">
    <property type="protein sequence ID" value="VYS85350.1"/>
    <property type="molecule type" value="Genomic_DNA"/>
</dbReference>